<accession>A0A382QKR2</accession>
<dbReference type="EMBL" id="UINC01114918">
    <property type="protein sequence ID" value="SVC85567.1"/>
    <property type="molecule type" value="Genomic_DNA"/>
</dbReference>
<dbReference type="PANTHER" id="PTHR39189:SF1">
    <property type="entry name" value="UPF0173 METAL-DEPENDENT HYDROLASE YTKL"/>
    <property type="match status" value="1"/>
</dbReference>
<dbReference type="Pfam" id="PF13483">
    <property type="entry name" value="Lactamase_B_3"/>
    <property type="match status" value="1"/>
</dbReference>
<name>A0A382QKR2_9ZZZZ</name>
<proteinExistence type="predicted"/>
<dbReference type="AlphaFoldDB" id="A0A382QKR2"/>
<gene>
    <name evidence="1" type="ORF">METZ01_LOCUS338421</name>
</gene>
<dbReference type="InterPro" id="IPR036866">
    <property type="entry name" value="RibonucZ/Hydroxyglut_hydro"/>
</dbReference>
<evidence type="ECO:0000313" key="1">
    <source>
        <dbReference type="EMBL" id="SVC85567.1"/>
    </source>
</evidence>
<sequence>MKINKSLLTLIFSFLLPSSVLAEDLFIKSYGHSNFLIQGNGKSIILNPYKSVGCASNLKKAKFSGADFILASSRLADEGYNPSDLLMFVNPGSYKYKETLFQGVSIAHDRFGGRRFGMATVWTWTQSNLKIVHMMGAAGAINLKKKILLSNPDILFISIGGGDKSYNSKEAIEI</sequence>
<feature type="non-terminal residue" evidence="1">
    <location>
        <position position="174"/>
    </location>
</feature>
<organism evidence="1">
    <name type="scientific">marine metagenome</name>
    <dbReference type="NCBI Taxonomy" id="408172"/>
    <lineage>
        <taxon>unclassified sequences</taxon>
        <taxon>metagenomes</taxon>
        <taxon>ecological metagenomes</taxon>
    </lineage>
</organism>
<reference evidence="1" key="1">
    <citation type="submission" date="2018-05" db="EMBL/GenBank/DDBJ databases">
        <authorList>
            <person name="Lanie J.A."/>
            <person name="Ng W.-L."/>
            <person name="Kazmierczak K.M."/>
            <person name="Andrzejewski T.M."/>
            <person name="Davidsen T.M."/>
            <person name="Wayne K.J."/>
            <person name="Tettelin H."/>
            <person name="Glass J.I."/>
            <person name="Rusch D."/>
            <person name="Podicherti R."/>
            <person name="Tsui H.-C.T."/>
            <person name="Winkler M.E."/>
        </authorList>
    </citation>
    <scope>NUCLEOTIDE SEQUENCE</scope>
</reference>
<dbReference type="Gene3D" id="3.60.15.10">
    <property type="entry name" value="Ribonuclease Z/Hydroxyacylglutathione hydrolase-like"/>
    <property type="match status" value="1"/>
</dbReference>
<dbReference type="PANTHER" id="PTHR39189">
    <property type="entry name" value="UPF0173 METAL-DEPENDENT HYDROLASE YTKL"/>
    <property type="match status" value="1"/>
</dbReference>
<protein>
    <submittedName>
        <fullName evidence="1">Uncharacterized protein</fullName>
    </submittedName>
</protein>